<organism evidence="4 5">
    <name type="scientific">Ornithinibacillus massiliensis</name>
    <dbReference type="NCBI Taxonomy" id="1944633"/>
    <lineage>
        <taxon>Bacteria</taxon>
        <taxon>Bacillati</taxon>
        <taxon>Bacillota</taxon>
        <taxon>Bacilli</taxon>
        <taxon>Bacillales</taxon>
        <taxon>Bacillaceae</taxon>
        <taxon>Ornithinibacillus</taxon>
    </lineage>
</organism>
<gene>
    <name evidence="4" type="ORF">KGF86_13615</name>
</gene>
<dbReference type="InterPro" id="IPR000551">
    <property type="entry name" value="MerR-type_HTH_dom"/>
</dbReference>
<dbReference type="PRINTS" id="PR00040">
    <property type="entry name" value="HTHMERR"/>
</dbReference>
<dbReference type="SUPFAM" id="SSF46955">
    <property type="entry name" value="Putative DNA-binding domain"/>
    <property type="match status" value="1"/>
</dbReference>
<dbReference type="CDD" id="cd01109">
    <property type="entry name" value="HTH_YyaN"/>
    <property type="match status" value="1"/>
</dbReference>
<sequence length="136" mass="15792">MKTYSISEVAKELNLTVYTLRYYDKEGLMPFVERTANGTRLFKESDIEALKVIECLKSTGMPIKEIKNFIDWCADGDSTLQQRYDMFLERKASVEAQIAELQKTMELIEHKCSYYKIALDAGTEDVHKQDKIEILH</sequence>
<keyword evidence="2" id="KW-0175">Coiled coil</keyword>
<name>A0ABS5MFX2_9BACI</name>
<evidence type="ECO:0000313" key="4">
    <source>
        <dbReference type="EMBL" id="MBS3681241.1"/>
    </source>
</evidence>
<dbReference type="SMART" id="SM00422">
    <property type="entry name" value="HTH_MERR"/>
    <property type="match status" value="1"/>
</dbReference>
<proteinExistence type="predicted"/>
<accession>A0ABS5MFX2</accession>
<evidence type="ECO:0000256" key="2">
    <source>
        <dbReference type="SAM" id="Coils"/>
    </source>
</evidence>
<evidence type="ECO:0000259" key="3">
    <source>
        <dbReference type="PROSITE" id="PS50937"/>
    </source>
</evidence>
<keyword evidence="1" id="KW-0238">DNA-binding</keyword>
<feature type="coiled-coil region" evidence="2">
    <location>
        <begin position="84"/>
        <end position="111"/>
    </location>
</feature>
<keyword evidence="5" id="KW-1185">Reference proteome</keyword>
<dbReference type="Gene3D" id="1.10.1660.10">
    <property type="match status" value="1"/>
</dbReference>
<dbReference type="EMBL" id="JAGXBY010000004">
    <property type="protein sequence ID" value="MBS3681241.1"/>
    <property type="molecule type" value="Genomic_DNA"/>
</dbReference>
<dbReference type="PANTHER" id="PTHR30204:SF82">
    <property type="entry name" value="TRANSCRIPTIONAL REGULATOR, MERR FAMILY"/>
    <property type="match status" value="1"/>
</dbReference>
<reference evidence="4 5" key="1">
    <citation type="submission" date="2021-05" db="EMBL/GenBank/DDBJ databases">
        <title>Ornithinibacillus massiliensis sp. nov.</title>
        <authorList>
            <person name="Iwaza R."/>
            <person name="Lagier J.-C."/>
            <person name="Raoult D."/>
        </authorList>
    </citation>
    <scope>NUCLEOTIDE SEQUENCE [LARGE SCALE GENOMIC DNA]</scope>
    <source>
        <strain evidence="4 5">Marseille-P3601</strain>
    </source>
</reference>
<evidence type="ECO:0000313" key="5">
    <source>
        <dbReference type="Proteomes" id="UP000681870"/>
    </source>
</evidence>
<dbReference type="RefSeq" id="WP_211742208.1">
    <property type="nucleotide sequence ID" value="NZ_JAGXBY010000004.1"/>
</dbReference>
<comment type="caution">
    <text evidence="4">The sequence shown here is derived from an EMBL/GenBank/DDBJ whole genome shotgun (WGS) entry which is preliminary data.</text>
</comment>
<dbReference type="InterPro" id="IPR047057">
    <property type="entry name" value="MerR_fam"/>
</dbReference>
<feature type="domain" description="HTH merR-type" evidence="3">
    <location>
        <begin position="3"/>
        <end position="72"/>
    </location>
</feature>
<dbReference type="Proteomes" id="UP000681870">
    <property type="component" value="Unassembled WGS sequence"/>
</dbReference>
<dbReference type="PROSITE" id="PS00552">
    <property type="entry name" value="HTH_MERR_1"/>
    <property type="match status" value="1"/>
</dbReference>
<dbReference type="InterPro" id="IPR009061">
    <property type="entry name" value="DNA-bd_dom_put_sf"/>
</dbReference>
<evidence type="ECO:0000256" key="1">
    <source>
        <dbReference type="ARBA" id="ARBA00023125"/>
    </source>
</evidence>
<protein>
    <submittedName>
        <fullName evidence="4">MerR family transcriptional regulator</fullName>
    </submittedName>
</protein>
<dbReference type="Pfam" id="PF13411">
    <property type="entry name" value="MerR_1"/>
    <property type="match status" value="1"/>
</dbReference>
<dbReference type="PANTHER" id="PTHR30204">
    <property type="entry name" value="REDOX-CYCLING DRUG-SENSING TRANSCRIPTIONAL ACTIVATOR SOXR"/>
    <property type="match status" value="1"/>
</dbReference>
<dbReference type="PROSITE" id="PS50937">
    <property type="entry name" value="HTH_MERR_2"/>
    <property type="match status" value="1"/>
</dbReference>